<dbReference type="Proteomes" id="UP001529491">
    <property type="component" value="Chromosome"/>
</dbReference>
<evidence type="ECO:0008006" key="4">
    <source>
        <dbReference type="Google" id="ProtNLM"/>
    </source>
</evidence>
<accession>A0ABZ0JWI5</accession>
<protein>
    <recommendedName>
        <fullName evidence="4">PepSY domain-containing protein</fullName>
    </recommendedName>
</protein>
<organism evidence="2 3">
    <name type="scientific">Shewanella youngdeokensis</name>
    <dbReference type="NCBI Taxonomy" id="2999068"/>
    <lineage>
        <taxon>Bacteria</taxon>
        <taxon>Pseudomonadati</taxon>
        <taxon>Pseudomonadota</taxon>
        <taxon>Gammaproteobacteria</taxon>
        <taxon>Alteromonadales</taxon>
        <taxon>Shewanellaceae</taxon>
        <taxon>Shewanella</taxon>
    </lineage>
</organism>
<proteinExistence type="predicted"/>
<keyword evidence="3" id="KW-1185">Reference proteome</keyword>
<dbReference type="EMBL" id="CP136522">
    <property type="protein sequence ID" value="WOT04637.1"/>
    <property type="molecule type" value="Genomic_DNA"/>
</dbReference>
<gene>
    <name evidence="2" type="ORF">RGE70_15145</name>
</gene>
<keyword evidence="1" id="KW-0732">Signal</keyword>
<evidence type="ECO:0000313" key="2">
    <source>
        <dbReference type="EMBL" id="WOT04637.1"/>
    </source>
</evidence>
<sequence>MKDPVYLSVIVCLLQLPFLATAHVKNEVQHNQAQQLVDKGLILPLDVTLPAVQARCKGKLVDAHLYQQSDKWYYQLQMNSLQGQFIELHIDASNGQPINSNKLPSACHTKAQ</sequence>
<feature type="chain" id="PRO_5046173807" description="PepSY domain-containing protein" evidence="1">
    <location>
        <begin position="23"/>
        <end position="112"/>
    </location>
</feature>
<evidence type="ECO:0000313" key="3">
    <source>
        <dbReference type="Proteomes" id="UP001529491"/>
    </source>
</evidence>
<dbReference type="RefSeq" id="WP_310472274.1">
    <property type="nucleotide sequence ID" value="NZ_CP136522.1"/>
</dbReference>
<feature type="signal peptide" evidence="1">
    <location>
        <begin position="1"/>
        <end position="22"/>
    </location>
</feature>
<name>A0ABZ0JWI5_9GAMM</name>
<reference evidence="2 3" key="1">
    <citation type="submission" date="2023-10" db="EMBL/GenBank/DDBJ databases">
        <title>Complete genome sequence of Shewanella sp. DAU334.</title>
        <authorList>
            <person name="Lee Y.-S."/>
            <person name="Jeong H.-R."/>
            <person name="Hwang E.-J."/>
            <person name="Choi Y.-L."/>
            <person name="Kim G.-D."/>
        </authorList>
    </citation>
    <scope>NUCLEOTIDE SEQUENCE [LARGE SCALE GENOMIC DNA]</scope>
    <source>
        <strain evidence="2 3">DAU334</strain>
    </source>
</reference>
<evidence type="ECO:0000256" key="1">
    <source>
        <dbReference type="SAM" id="SignalP"/>
    </source>
</evidence>